<keyword evidence="2" id="KW-0804">Transcription</keyword>
<keyword evidence="1" id="KW-0805">Transcription regulation</keyword>
<feature type="domain" description="Putative zinc-finger" evidence="5">
    <location>
        <begin position="14"/>
        <end position="43"/>
    </location>
</feature>
<evidence type="ECO:0000256" key="3">
    <source>
        <dbReference type="SAM" id="Phobius"/>
    </source>
</evidence>
<dbReference type="Proteomes" id="UP000252770">
    <property type="component" value="Unassembled WGS sequence"/>
</dbReference>
<evidence type="ECO:0000259" key="5">
    <source>
        <dbReference type="Pfam" id="PF13490"/>
    </source>
</evidence>
<evidence type="ECO:0000256" key="1">
    <source>
        <dbReference type="ARBA" id="ARBA00023015"/>
    </source>
</evidence>
<feature type="domain" description="MucB/RseB N-terminal" evidence="4">
    <location>
        <begin position="285"/>
        <end position="352"/>
    </location>
</feature>
<keyword evidence="7" id="KW-1185">Reference proteome</keyword>
<dbReference type="AlphaFoldDB" id="A0A367YUG2"/>
<evidence type="ECO:0000259" key="4">
    <source>
        <dbReference type="Pfam" id="PF03888"/>
    </source>
</evidence>
<protein>
    <recommendedName>
        <fullName evidence="8">Zinc-finger domain-containing protein</fullName>
    </recommendedName>
</protein>
<evidence type="ECO:0000313" key="6">
    <source>
        <dbReference type="EMBL" id="RCK68662.1"/>
    </source>
</evidence>
<evidence type="ECO:0008006" key="8">
    <source>
        <dbReference type="Google" id="ProtNLM"/>
    </source>
</evidence>
<dbReference type="Gene3D" id="1.10.10.1320">
    <property type="entry name" value="Anti-sigma factor, zinc-finger domain"/>
    <property type="match status" value="1"/>
</dbReference>
<dbReference type="EMBL" id="QOUI01000010">
    <property type="protein sequence ID" value="RCK68662.1"/>
    <property type="molecule type" value="Genomic_DNA"/>
</dbReference>
<name>A0A367YUG2_9ACTN</name>
<evidence type="ECO:0000256" key="2">
    <source>
        <dbReference type="ARBA" id="ARBA00023163"/>
    </source>
</evidence>
<dbReference type="Pfam" id="PF03888">
    <property type="entry name" value="MucB_RseB"/>
    <property type="match status" value="1"/>
</dbReference>
<feature type="transmembrane region" description="Helical" evidence="3">
    <location>
        <begin position="111"/>
        <end position="133"/>
    </location>
</feature>
<gene>
    <name evidence="6" type="ORF">DT076_15695</name>
</gene>
<keyword evidence="3" id="KW-0812">Transmembrane</keyword>
<keyword evidence="3" id="KW-1133">Transmembrane helix</keyword>
<dbReference type="InterPro" id="IPR027383">
    <property type="entry name" value="Znf_put"/>
</dbReference>
<sequence>MALPARRPCGTRPDQLSALVDGALGDATRERLLTHLTGCDACRAEAESLRRVRDLLGSSRLAGGRAPDELSRRLVGIAGEQASVPLWTRPFDQPRQPAALPMTHRVVRRRLGAVGVLASVLIIAFTTVGWTAASDEVRRVDLAGEGTDASFGVALSELPLVPEGLAAVLLTTPGGRSELGGGAAPTVGEVVRRRELSHEEALVVLRNSAVAGSVLGRTGTQQVWFRDAGRSVRASVDVVVQPGQSAQVRVLDAAGRQVGEGSMPLPEATIPPELLGREHQLTGHLGAAEVAGRSATVVDARDRGRLVARWWVDEDSGLVLQAQRYDETGEVRESVGYTRLQIGASTFDARLAPGLAAFSSAGALPVADADRLTAQGWSCHETLGGLSLVHLRATPDGVLHATYSDGVHVLDVAEQAGELGAPASGYGWDEAAGVWRSEQTVPTTLAWQSGERVLTVSTDAPDDVVARAVGELPHEAPRERSALSRVLEGWQRVIATVLQR</sequence>
<dbReference type="InterPro" id="IPR041916">
    <property type="entry name" value="Anti_sigma_zinc_sf"/>
</dbReference>
<dbReference type="Gene3D" id="2.50.20.10">
    <property type="entry name" value="Lipoprotein localisation LolA/LolB/LppX"/>
    <property type="match status" value="1"/>
</dbReference>
<reference evidence="6 7" key="1">
    <citation type="submission" date="2018-07" db="EMBL/GenBank/DDBJ databases">
        <title>Desertimonas flava gen. nov. sp. nov.</title>
        <authorList>
            <person name="Liu S."/>
        </authorList>
    </citation>
    <scope>NUCLEOTIDE SEQUENCE [LARGE SCALE GENOMIC DNA]</scope>
    <source>
        <strain evidence="6 7">16Sb5-5</strain>
    </source>
</reference>
<dbReference type="RefSeq" id="WP_114127633.1">
    <property type="nucleotide sequence ID" value="NZ_QOUI01000010.1"/>
</dbReference>
<dbReference type="InterPro" id="IPR033434">
    <property type="entry name" value="MucB/RseB_N"/>
</dbReference>
<organism evidence="6 7">
    <name type="scientific">Desertihabitans brevis</name>
    <dbReference type="NCBI Taxonomy" id="2268447"/>
    <lineage>
        <taxon>Bacteria</taxon>
        <taxon>Bacillati</taxon>
        <taxon>Actinomycetota</taxon>
        <taxon>Actinomycetes</taxon>
        <taxon>Propionibacteriales</taxon>
        <taxon>Propionibacteriaceae</taxon>
        <taxon>Desertihabitans</taxon>
    </lineage>
</organism>
<evidence type="ECO:0000313" key="7">
    <source>
        <dbReference type="Proteomes" id="UP000252770"/>
    </source>
</evidence>
<dbReference type="Pfam" id="PF13490">
    <property type="entry name" value="zf-HC2"/>
    <property type="match status" value="1"/>
</dbReference>
<accession>A0A367YUG2</accession>
<keyword evidence="3" id="KW-0472">Membrane</keyword>
<proteinExistence type="predicted"/>
<comment type="caution">
    <text evidence="6">The sequence shown here is derived from an EMBL/GenBank/DDBJ whole genome shotgun (WGS) entry which is preliminary data.</text>
</comment>